<protein>
    <submittedName>
        <fullName evidence="2">Alpha/beta fold hydrolase</fullName>
    </submittedName>
</protein>
<accession>A0ABU7VAX8</accession>
<organism evidence="2 3">
    <name type="scientific">Microbacterium schleiferi</name>
    <dbReference type="NCBI Taxonomy" id="69362"/>
    <lineage>
        <taxon>Bacteria</taxon>
        <taxon>Bacillati</taxon>
        <taxon>Actinomycetota</taxon>
        <taxon>Actinomycetes</taxon>
        <taxon>Micrococcales</taxon>
        <taxon>Microbacteriaceae</taxon>
        <taxon>Microbacterium</taxon>
    </lineage>
</organism>
<dbReference type="SUPFAM" id="SSF53474">
    <property type="entry name" value="alpha/beta-Hydrolases"/>
    <property type="match status" value="1"/>
</dbReference>
<sequence>MRGPMALGGVMAATASLSLGLGLVIARRLTAPSRTRRFDLPIRAVEQDGDRQVIVLDRTHQTESPGEFTLLFPGGHWVQLSAEVLDRGSGRLARAVTATAPGFTPSADDRASWSGIYFMTPADAGLSAYDVAIPTPSGPAPAWRIDGSDSQSTRWAIHIHGLGSPRAGTLRGVQVTTDVGYTSLVVSYRNDGEGPRRGSGRSTLGATEVEDVDAAIQYAIDQGAREVVLFGWSMGAQVALQLAARPRYSRLIAGLILESPVLDWAATIKANCARTGLPAAAGLLALPWLTSPLLVHAVGLTGTIPLGDLDWIARAHELAVPTLILHGTNDGSAPSALSRELAVLRPDLVQLEIFDSDHTMTWNSDRERWRSTVAAWLTAKVTAD</sequence>
<dbReference type="InterPro" id="IPR000073">
    <property type="entry name" value="AB_hydrolase_1"/>
</dbReference>
<evidence type="ECO:0000259" key="1">
    <source>
        <dbReference type="Pfam" id="PF12697"/>
    </source>
</evidence>
<evidence type="ECO:0000313" key="3">
    <source>
        <dbReference type="Proteomes" id="UP001351900"/>
    </source>
</evidence>
<feature type="domain" description="AB hydrolase-1" evidence="1">
    <location>
        <begin position="158"/>
        <end position="362"/>
    </location>
</feature>
<dbReference type="Gene3D" id="3.40.50.1820">
    <property type="entry name" value="alpha/beta hydrolase"/>
    <property type="match status" value="1"/>
</dbReference>
<name>A0ABU7VAX8_9MICO</name>
<dbReference type="RefSeq" id="WP_331792354.1">
    <property type="nucleotide sequence ID" value="NZ_BAAAUO010000007.1"/>
</dbReference>
<dbReference type="PANTHER" id="PTHR12277:SF79">
    <property type="entry name" value="XAA-PRO DIPEPTIDYL-PEPTIDASE-RELATED"/>
    <property type="match status" value="1"/>
</dbReference>
<dbReference type="Proteomes" id="UP001351900">
    <property type="component" value="Unassembled WGS sequence"/>
</dbReference>
<proteinExistence type="predicted"/>
<gene>
    <name evidence="2" type="ORF">V2V91_14255</name>
</gene>
<comment type="caution">
    <text evidence="2">The sequence shown here is derived from an EMBL/GenBank/DDBJ whole genome shotgun (WGS) entry which is preliminary data.</text>
</comment>
<dbReference type="Pfam" id="PF12697">
    <property type="entry name" value="Abhydrolase_6"/>
    <property type="match status" value="1"/>
</dbReference>
<dbReference type="InterPro" id="IPR029058">
    <property type="entry name" value="AB_hydrolase_fold"/>
</dbReference>
<keyword evidence="3" id="KW-1185">Reference proteome</keyword>
<dbReference type="PANTHER" id="PTHR12277">
    <property type="entry name" value="ALPHA/BETA HYDROLASE DOMAIN-CONTAINING PROTEIN"/>
    <property type="match status" value="1"/>
</dbReference>
<evidence type="ECO:0000313" key="2">
    <source>
        <dbReference type="EMBL" id="MEF2256283.1"/>
    </source>
</evidence>
<dbReference type="GO" id="GO:0016787">
    <property type="term" value="F:hydrolase activity"/>
    <property type="evidence" value="ECO:0007669"/>
    <property type="project" value="UniProtKB-KW"/>
</dbReference>
<keyword evidence="2" id="KW-0378">Hydrolase</keyword>
<dbReference type="EMBL" id="JAZHOV010000009">
    <property type="protein sequence ID" value="MEF2256283.1"/>
    <property type="molecule type" value="Genomic_DNA"/>
</dbReference>
<reference evidence="2 3" key="1">
    <citation type="submission" date="2024-01" db="EMBL/GenBank/DDBJ databases">
        <title>the genome sequence of strain Microbacterium schleiferi NBRC 15075.</title>
        <authorList>
            <person name="Ding Y."/>
            <person name="Zhang G."/>
        </authorList>
    </citation>
    <scope>NUCLEOTIDE SEQUENCE [LARGE SCALE GENOMIC DNA]</scope>
    <source>
        <strain evidence="2 3">NBRC 15075</strain>
    </source>
</reference>